<gene>
    <name evidence="2" type="ORF">JNW91_08120</name>
</gene>
<organism evidence="2 3">
    <name type="scientific">Micromonospora parastrephiae</name>
    <dbReference type="NCBI Taxonomy" id="2806101"/>
    <lineage>
        <taxon>Bacteria</taxon>
        <taxon>Bacillati</taxon>
        <taxon>Actinomycetota</taxon>
        <taxon>Actinomycetes</taxon>
        <taxon>Micromonosporales</taxon>
        <taxon>Micromonosporaceae</taxon>
        <taxon>Micromonospora</taxon>
    </lineage>
</organism>
<dbReference type="RefSeq" id="WP_203174277.1">
    <property type="nucleotide sequence ID" value="NZ_JAEVHM010000024.1"/>
</dbReference>
<keyword evidence="3" id="KW-1185">Reference proteome</keyword>
<dbReference type="EMBL" id="JAEVHM010000024">
    <property type="protein sequence ID" value="MBM0231826.1"/>
    <property type="molecule type" value="Genomic_DNA"/>
</dbReference>
<evidence type="ECO:0000313" key="2">
    <source>
        <dbReference type="EMBL" id="MBM0231826.1"/>
    </source>
</evidence>
<evidence type="ECO:0000256" key="1">
    <source>
        <dbReference type="SAM" id="SignalP"/>
    </source>
</evidence>
<evidence type="ECO:0000313" key="3">
    <source>
        <dbReference type="Proteomes" id="UP000601027"/>
    </source>
</evidence>
<sequence length="145" mass="15450">MRNMMKRIGVAAGAGVLAFAGIAATGTPAMAASSWTAQYTDADIVGAHGYGTFEWYTTTTTTARVTATVKDTATDSHGARLYVRWERNDGVRQDAGYVSASGKDDKATKVFSLPATQYYAFEVMECLTEAGATMWGSCGDWSYPG</sequence>
<proteinExistence type="predicted"/>
<dbReference type="Proteomes" id="UP000601027">
    <property type="component" value="Unassembled WGS sequence"/>
</dbReference>
<evidence type="ECO:0008006" key="4">
    <source>
        <dbReference type="Google" id="ProtNLM"/>
    </source>
</evidence>
<feature type="chain" id="PRO_5047289696" description="Secreted protein" evidence="1">
    <location>
        <begin position="32"/>
        <end position="145"/>
    </location>
</feature>
<comment type="caution">
    <text evidence="2">The sequence shown here is derived from an EMBL/GenBank/DDBJ whole genome shotgun (WGS) entry which is preliminary data.</text>
</comment>
<name>A0ABS1XRE0_9ACTN</name>
<accession>A0ABS1XRE0</accession>
<reference evidence="2 3" key="1">
    <citation type="submission" date="2021-01" db="EMBL/GenBank/DDBJ databases">
        <title>Draft genome sequence of Micromonospora sp. strain STR1_7.</title>
        <authorList>
            <person name="Karlyshev A."/>
            <person name="Jawad R."/>
        </authorList>
    </citation>
    <scope>NUCLEOTIDE SEQUENCE [LARGE SCALE GENOMIC DNA]</scope>
    <source>
        <strain evidence="2 3">STR1-7</strain>
    </source>
</reference>
<protein>
    <recommendedName>
        <fullName evidence="4">Secreted protein</fullName>
    </recommendedName>
</protein>
<keyword evidence="1" id="KW-0732">Signal</keyword>
<feature type="signal peptide" evidence="1">
    <location>
        <begin position="1"/>
        <end position="31"/>
    </location>
</feature>